<dbReference type="InterPro" id="IPR045061">
    <property type="entry name" value="FtsZ/CetZ"/>
</dbReference>
<comment type="subcellular location">
    <subcellularLocation>
        <location evidence="5">Cytoplasm</location>
    </subcellularLocation>
    <text evidence="5">Assembles at midcell at the inner surface of the cytoplasmic membrane.</text>
</comment>
<reference evidence="11" key="2">
    <citation type="submission" date="2021-04" db="EMBL/GenBank/DDBJ databases">
        <authorList>
            <person name="Gilroy R."/>
        </authorList>
    </citation>
    <scope>NUCLEOTIDE SEQUENCE</scope>
    <source>
        <strain evidence="11">ChiW7-2402</strain>
    </source>
</reference>
<dbReference type="Gene3D" id="3.30.1330.20">
    <property type="entry name" value="Tubulin/FtsZ, C-terminal domain"/>
    <property type="match status" value="1"/>
</dbReference>
<dbReference type="Pfam" id="PF00091">
    <property type="entry name" value="Tubulin"/>
    <property type="match status" value="1"/>
</dbReference>
<evidence type="ECO:0000256" key="8">
    <source>
        <dbReference type="SAM" id="MobiDB-lite"/>
    </source>
</evidence>
<feature type="binding site" evidence="5">
    <location>
        <position position="139"/>
    </location>
    <ligand>
        <name>GTP</name>
        <dbReference type="ChEBI" id="CHEBI:37565"/>
    </ligand>
</feature>
<dbReference type="InterPro" id="IPR003008">
    <property type="entry name" value="Tubulin_FtsZ_GTPase"/>
</dbReference>
<comment type="subunit">
    <text evidence="5">Homodimer. Polymerizes to form a dynamic ring structure in a strictly GTP-dependent manner. Interacts directly with several other division proteins.</text>
</comment>
<dbReference type="GO" id="GO:0032153">
    <property type="term" value="C:cell division site"/>
    <property type="evidence" value="ECO:0007669"/>
    <property type="project" value="UniProtKB-UniRule"/>
</dbReference>
<dbReference type="SUPFAM" id="SSF55307">
    <property type="entry name" value="Tubulin C-terminal domain-like"/>
    <property type="match status" value="1"/>
</dbReference>
<dbReference type="PROSITE" id="PS01134">
    <property type="entry name" value="FTSZ_1"/>
    <property type="match status" value="1"/>
</dbReference>
<dbReference type="CDD" id="cd02201">
    <property type="entry name" value="FtsZ_type1"/>
    <property type="match status" value="1"/>
</dbReference>
<dbReference type="SMART" id="SM00864">
    <property type="entry name" value="Tubulin"/>
    <property type="match status" value="1"/>
</dbReference>
<feature type="compositionally biased region" description="Low complexity" evidence="8">
    <location>
        <begin position="328"/>
        <end position="339"/>
    </location>
</feature>
<dbReference type="FunFam" id="3.40.50.1440:FF:000001">
    <property type="entry name" value="Cell division protein FtsZ"/>
    <property type="match status" value="1"/>
</dbReference>
<keyword evidence="4 5" id="KW-0717">Septation</keyword>
<dbReference type="InterPro" id="IPR008280">
    <property type="entry name" value="Tub_FtsZ_C"/>
</dbReference>
<evidence type="ECO:0000313" key="12">
    <source>
        <dbReference type="Proteomes" id="UP000824102"/>
    </source>
</evidence>
<sequence length="489" mass="51897">MPPVEPELSGRARIKVIGVGGAGNNAVNRMIDAGISSAEYIAVNTDAQILSCSKAKTKIQIGAHLTKGLGAGADPEIGRAAAEESKEELVKAVEKTDLLFITAGMGGGTGTGAAPVIAKIAKDMKILTVAVVTEPFSFEGKRRMDNTMKGIDNLRKYVDTLIIIPNEKIGDVVPRNAPMAEALRVADEVLKQGIRGIADLIVTPALINLDFADVKTILKDRGLAHMGVGVAKGENRIMEAVRLAVNCPLLETTIEGATGVILNVVGGNDLTFDEVKTAANLIHGVVDYSANIIFGACIDENISDEVEVTVIATGFPAAGRESTNQLSSRAPAYQQQRPAAPRPPMPQQPQARAPQQPQQASSRPLAAFSAQQAQQQSQQGYAPRPAQPGTYYGNPPQPPQTPRGAFYGNEPRQPQNAYYGTQPQPQQTLYDGPNAAAAPYPQNGAAYADPRAAQRPAPAPQAPEDDYTPESPQDQKLPPFVQRLLGKKK</sequence>
<dbReference type="NCBIfam" id="TIGR00065">
    <property type="entry name" value="ftsZ"/>
    <property type="match status" value="1"/>
</dbReference>
<dbReference type="InterPro" id="IPR037103">
    <property type="entry name" value="Tubulin/FtsZ-like_C"/>
</dbReference>
<dbReference type="PANTHER" id="PTHR30314">
    <property type="entry name" value="CELL DIVISION PROTEIN FTSZ-RELATED"/>
    <property type="match status" value="1"/>
</dbReference>
<dbReference type="InterPro" id="IPR000158">
    <property type="entry name" value="Cell_div_FtsZ"/>
</dbReference>
<evidence type="ECO:0000256" key="5">
    <source>
        <dbReference type="HAMAP-Rule" id="MF_00909"/>
    </source>
</evidence>
<feature type="domain" description="Tubulin/FtsZ GTPase" evidence="9">
    <location>
        <begin position="13"/>
        <end position="205"/>
    </location>
</feature>
<dbReference type="PRINTS" id="PR00423">
    <property type="entry name" value="CELLDVISFTSZ"/>
</dbReference>
<feature type="compositionally biased region" description="Polar residues" evidence="8">
    <location>
        <begin position="412"/>
        <end position="429"/>
    </location>
</feature>
<dbReference type="GO" id="GO:0051258">
    <property type="term" value="P:protein polymerization"/>
    <property type="evidence" value="ECO:0007669"/>
    <property type="project" value="UniProtKB-UniRule"/>
</dbReference>
<keyword evidence="3 5" id="KW-0342">GTP-binding</keyword>
<dbReference type="GO" id="GO:0005737">
    <property type="term" value="C:cytoplasm"/>
    <property type="evidence" value="ECO:0007669"/>
    <property type="project" value="UniProtKB-SubCell"/>
</dbReference>
<dbReference type="GO" id="GO:0003924">
    <property type="term" value="F:GTPase activity"/>
    <property type="evidence" value="ECO:0007669"/>
    <property type="project" value="UniProtKB-UniRule"/>
</dbReference>
<feature type="domain" description="Tubulin/FtsZ 2-layer sandwich" evidence="10">
    <location>
        <begin position="207"/>
        <end position="324"/>
    </location>
</feature>
<feature type="region of interest" description="Disordered" evidence="8">
    <location>
        <begin position="319"/>
        <end position="489"/>
    </location>
</feature>
<evidence type="ECO:0000256" key="1">
    <source>
        <dbReference type="ARBA" id="ARBA00009690"/>
    </source>
</evidence>
<gene>
    <name evidence="5 11" type="primary">ftsZ</name>
    <name evidence="11" type="ORF">H9964_00815</name>
</gene>
<dbReference type="AlphaFoldDB" id="A0A9D2G4K3"/>
<feature type="binding site" evidence="5">
    <location>
        <position position="187"/>
    </location>
    <ligand>
        <name>GTP</name>
        <dbReference type="ChEBI" id="CHEBI:37565"/>
    </ligand>
</feature>
<evidence type="ECO:0000256" key="4">
    <source>
        <dbReference type="ARBA" id="ARBA00023210"/>
    </source>
</evidence>
<keyword evidence="5" id="KW-0963">Cytoplasm</keyword>
<dbReference type="GO" id="GO:0000917">
    <property type="term" value="P:division septum assembly"/>
    <property type="evidence" value="ECO:0007669"/>
    <property type="project" value="UniProtKB-KW"/>
</dbReference>
<protein>
    <recommendedName>
        <fullName evidence="5 6">Cell division protein FtsZ</fullName>
    </recommendedName>
</protein>
<dbReference type="SMART" id="SM00865">
    <property type="entry name" value="Tubulin_C"/>
    <property type="match status" value="1"/>
</dbReference>
<dbReference type="InterPro" id="IPR024757">
    <property type="entry name" value="FtsZ_C"/>
</dbReference>
<dbReference type="PROSITE" id="PS01135">
    <property type="entry name" value="FTSZ_2"/>
    <property type="match status" value="1"/>
</dbReference>
<organism evidence="11 12">
    <name type="scientific">Candidatus Gallimonas intestinavium</name>
    <dbReference type="NCBI Taxonomy" id="2838603"/>
    <lineage>
        <taxon>Bacteria</taxon>
        <taxon>Bacillati</taxon>
        <taxon>Bacillota</taxon>
        <taxon>Clostridia</taxon>
        <taxon>Candidatus Gallimonas</taxon>
    </lineage>
</organism>
<feature type="compositionally biased region" description="Low complexity" evidence="8">
    <location>
        <begin position="348"/>
        <end position="379"/>
    </location>
</feature>
<evidence type="ECO:0000256" key="2">
    <source>
        <dbReference type="ARBA" id="ARBA00022741"/>
    </source>
</evidence>
<dbReference type="InterPro" id="IPR018316">
    <property type="entry name" value="Tubulin/FtsZ_2-layer-sand-dom"/>
</dbReference>
<feature type="compositionally biased region" description="Low complexity" evidence="8">
    <location>
        <begin position="432"/>
        <end position="456"/>
    </location>
</feature>
<dbReference type="Proteomes" id="UP000824102">
    <property type="component" value="Unassembled WGS sequence"/>
</dbReference>
<evidence type="ECO:0000256" key="6">
    <source>
        <dbReference type="NCBIfam" id="TIGR00065"/>
    </source>
</evidence>
<dbReference type="EMBL" id="DXBB01000016">
    <property type="protein sequence ID" value="HIZ72102.1"/>
    <property type="molecule type" value="Genomic_DNA"/>
</dbReference>
<dbReference type="Pfam" id="PF12327">
    <property type="entry name" value="FtsZ_C"/>
    <property type="match status" value="1"/>
</dbReference>
<proteinExistence type="inferred from homology"/>
<keyword evidence="2 5" id="KW-0547">Nucleotide-binding</keyword>
<feature type="binding site" evidence="5">
    <location>
        <begin position="108"/>
        <end position="110"/>
    </location>
    <ligand>
        <name>GTP</name>
        <dbReference type="ChEBI" id="CHEBI:37565"/>
    </ligand>
</feature>
<dbReference type="GO" id="GO:0005525">
    <property type="term" value="F:GTP binding"/>
    <property type="evidence" value="ECO:0007669"/>
    <property type="project" value="UniProtKB-UniRule"/>
</dbReference>
<name>A0A9D2G4K3_9FIRM</name>
<feature type="binding site" evidence="5">
    <location>
        <position position="143"/>
    </location>
    <ligand>
        <name>GTP</name>
        <dbReference type="ChEBI" id="CHEBI:37565"/>
    </ligand>
</feature>
<evidence type="ECO:0000256" key="7">
    <source>
        <dbReference type="RuleBase" id="RU000631"/>
    </source>
</evidence>
<dbReference type="Gene3D" id="3.40.50.1440">
    <property type="entry name" value="Tubulin/FtsZ, GTPase domain"/>
    <property type="match status" value="1"/>
</dbReference>
<evidence type="ECO:0000259" key="9">
    <source>
        <dbReference type="SMART" id="SM00864"/>
    </source>
</evidence>
<dbReference type="InterPro" id="IPR036525">
    <property type="entry name" value="Tubulin/FtsZ_GTPase_sf"/>
</dbReference>
<evidence type="ECO:0000259" key="10">
    <source>
        <dbReference type="SMART" id="SM00865"/>
    </source>
</evidence>
<feature type="binding site" evidence="5">
    <location>
        <begin position="21"/>
        <end position="25"/>
    </location>
    <ligand>
        <name>GTP</name>
        <dbReference type="ChEBI" id="CHEBI:37565"/>
    </ligand>
</feature>
<evidence type="ECO:0000313" key="11">
    <source>
        <dbReference type="EMBL" id="HIZ72102.1"/>
    </source>
</evidence>
<keyword evidence="5 7" id="KW-0132">Cell division</keyword>
<comment type="function">
    <text evidence="5 7">Essential cell division protein that forms a contractile ring structure (Z ring) at the future cell division site. The regulation of the ring assembly controls the timing and the location of cell division. One of the functions of the FtsZ ring is to recruit other cell division proteins to the septum to produce a new cell wall between the dividing cells. Binds GTP and shows GTPase activity.</text>
</comment>
<comment type="caution">
    <text evidence="11">The sequence shown here is derived from an EMBL/GenBank/DDBJ whole genome shotgun (WGS) entry which is preliminary data.</text>
</comment>
<evidence type="ECO:0000256" key="3">
    <source>
        <dbReference type="ARBA" id="ARBA00023134"/>
    </source>
</evidence>
<keyword evidence="5 7" id="KW-0131">Cell cycle</keyword>
<dbReference type="SUPFAM" id="SSF52490">
    <property type="entry name" value="Tubulin nucleotide-binding domain-like"/>
    <property type="match status" value="1"/>
</dbReference>
<dbReference type="PANTHER" id="PTHR30314:SF3">
    <property type="entry name" value="MITOCHONDRIAL DIVISION PROTEIN FSZA"/>
    <property type="match status" value="1"/>
</dbReference>
<accession>A0A9D2G4K3</accession>
<dbReference type="InterPro" id="IPR020805">
    <property type="entry name" value="Cell_div_FtsZ_CS"/>
</dbReference>
<comment type="similarity">
    <text evidence="1 5 7">Belongs to the FtsZ family.</text>
</comment>
<reference evidence="11" key="1">
    <citation type="journal article" date="2021" name="PeerJ">
        <title>Extensive microbial diversity within the chicken gut microbiome revealed by metagenomics and culture.</title>
        <authorList>
            <person name="Gilroy R."/>
            <person name="Ravi A."/>
            <person name="Getino M."/>
            <person name="Pursley I."/>
            <person name="Horton D.L."/>
            <person name="Alikhan N.F."/>
            <person name="Baker D."/>
            <person name="Gharbi K."/>
            <person name="Hall N."/>
            <person name="Watson M."/>
            <person name="Adriaenssens E.M."/>
            <person name="Foster-Nyarko E."/>
            <person name="Jarju S."/>
            <person name="Secka A."/>
            <person name="Antonio M."/>
            <person name="Oren A."/>
            <person name="Chaudhuri R.R."/>
            <person name="La Ragione R."/>
            <person name="Hildebrand F."/>
            <person name="Pallen M.J."/>
        </authorList>
    </citation>
    <scope>NUCLEOTIDE SEQUENCE</scope>
    <source>
        <strain evidence="11">ChiW7-2402</strain>
    </source>
</reference>
<dbReference type="HAMAP" id="MF_00909">
    <property type="entry name" value="FtsZ"/>
    <property type="match status" value="1"/>
</dbReference>
<dbReference type="GO" id="GO:0043093">
    <property type="term" value="P:FtsZ-dependent cytokinesis"/>
    <property type="evidence" value="ECO:0007669"/>
    <property type="project" value="UniProtKB-UniRule"/>
</dbReference>